<accession>A0ABQ5DQG7</accession>
<dbReference type="Proteomes" id="UP001151760">
    <property type="component" value="Unassembled WGS sequence"/>
</dbReference>
<gene>
    <name evidence="1" type="ORF">Tco_0941285</name>
</gene>
<dbReference type="EMBL" id="BQNB010015561">
    <property type="protein sequence ID" value="GJT41420.1"/>
    <property type="molecule type" value="Genomic_DNA"/>
</dbReference>
<keyword evidence="2" id="KW-1185">Reference proteome</keyword>
<evidence type="ECO:0000313" key="1">
    <source>
        <dbReference type="EMBL" id="GJT41420.1"/>
    </source>
</evidence>
<comment type="caution">
    <text evidence="1">The sequence shown here is derived from an EMBL/GenBank/DDBJ whole genome shotgun (WGS) entry which is preliminary data.</text>
</comment>
<reference evidence="1" key="2">
    <citation type="submission" date="2022-01" db="EMBL/GenBank/DDBJ databases">
        <authorList>
            <person name="Yamashiro T."/>
            <person name="Shiraishi A."/>
            <person name="Satake H."/>
            <person name="Nakayama K."/>
        </authorList>
    </citation>
    <scope>NUCLEOTIDE SEQUENCE</scope>
</reference>
<name>A0ABQ5DQG7_9ASTR</name>
<organism evidence="1 2">
    <name type="scientific">Tanacetum coccineum</name>
    <dbReference type="NCBI Taxonomy" id="301880"/>
    <lineage>
        <taxon>Eukaryota</taxon>
        <taxon>Viridiplantae</taxon>
        <taxon>Streptophyta</taxon>
        <taxon>Embryophyta</taxon>
        <taxon>Tracheophyta</taxon>
        <taxon>Spermatophyta</taxon>
        <taxon>Magnoliopsida</taxon>
        <taxon>eudicotyledons</taxon>
        <taxon>Gunneridae</taxon>
        <taxon>Pentapetalae</taxon>
        <taxon>asterids</taxon>
        <taxon>campanulids</taxon>
        <taxon>Asterales</taxon>
        <taxon>Asteraceae</taxon>
        <taxon>Asteroideae</taxon>
        <taxon>Anthemideae</taxon>
        <taxon>Anthemidinae</taxon>
        <taxon>Tanacetum</taxon>
    </lineage>
</organism>
<protein>
    <submittedName>
        <fullName evidence="1">Uncharacterized protein</fullName>
    </submittedName>
</protein>
<evidence type="ECO:0000313" key="2">
    <source>
        <dbReference type="Proteomes" id="UP001151760"/>
    </source>
</evidence>
<reference evidence="1" key="1">
    <citation type="journal article" date="2022" name="Int. J. Mol. Sci.">
        <title>Draft Genome of Tanacetum Coccineum: Genomic Comparison of Closely Related Tanacetum-Family Plants.</title>
        <authorList>
            <person name="Yamashiro T."/>
            <person name="Shiraishi A."/>
            <person name="Nakayama K."/>
            <person name="Satake H."/>
        </authorList>
    </citation>
    <scope>NUCLEOTIDE SEQUENCE</scope>
</reference>
<sequence>MDNQLPPPPLPFPATNMPSWQSHTENFKQGLDFHQLKALLADEYALKYEYVLGNASITFDLGAAVLTGLAILIDVAALGEFCLATLTGTCPDFVATAVGTKFLLGCG</sequence>
<proteinExistence type="predicted"/>